<evidence type="ECO:0000313" key="10">
    <source>
        <dbReference type="Proteomes" id="UP000245921"/>
    </source>
</evidence>
<evidence type="ECO:0000313" key="9">
    <source>
        <dbReference type="EMBL" id="PWJ96615.1"/>
    </source>
</evidence>
<dbReference type="PANTHER" id="PTHR11895:SF151">
    <property type="entry name" value="GLUTAMYL-TRNA(GLN) AMIDOTRANSFERASE SUBUNIT A"/>
    <property type="match status" value="1"/>
</dbReference>
<evidence type="ECO:0000259" key="8">
    <source>
        <dbReference type="Pfam" id="PF01425"/>
    </source>
</evidence>
<keyword evidence="5 7" id="KW-0648">Protein biosynthesis</keyword>
<dbReference type="Gene3D" id="3.90.1300.10">
    <property type="entry name" value="Amidase signature (AS) domain"/>
    <property type="match status" value="1"/>
</dbReference>
<dbReference type="InterPro" id="IPR000120">
    <property type="entry name" value="Amidase"/>
</dbReference>
<proteinExistence type="inferred from homology"/>
<evidence type="ECO:0000256" key="2">
    <source>
        <dbReference type="ARBA" id="ARBA00022598"/>
    </source>
</evidence>
<evidence type="ECO:0000256" key="4">
    <source>
        <dbReference type="ARBA" id="ARBA00022840"/>
    </source>
</evidence>
<dbReference type="SUPFAM" id="SSF75304">
    <property type="entry name" value="Amidase signature (AS) enzymes"/>
    <property type="match status" value="1"/>
</dbReference>
<keyword evidence="4 7" id="KW-0067">ATP-binding</keyword>
<dbReference type="Proteomes" id="UP000245921">
    <property type="component" value="Unassembled WGS sequence"/>
</dbReference>
<dbReference type="InterPro" id="IPR004412">
    <property type="entry name" value="GatA"/>
</dbReference>
<dbReference type="InterPro" id="IPR036928">
    <property type="entry name" value="AS_sf"/>
</dbReference>
<evidence type="ECO:0000256" key="7">
    <source>
        <dbReference type="HAMAP-Rule" id="MF_00120"/>
    </source>
</evidence>
<feature type="domain" description="Amidase" evidence="8">
    <location>
        <begin position="29"/>
        <end position="434"/>
    </location>
</feature>
<evidence type="ECO:0000256" key="6">
    <source>
        <dbReference type="ARBA" id="ARBA00047407"/>
    </source>
</evidence>
<dbReference type="Pfam" id="PF01425">
    <property type="entry name" value="Amidase"/>
    <property type="match status" value="1"/>
</dbReference>
<dbReference type="EC" id="6.3.5.7" evidence="7"/>
<dbReference type="InterPro" id="IPR023631">
    <property type="entry name" value="Amidase_dom"/>
</dbReference>
<name>A0AA45HK04_9BACT</name>
<comment type="function">
    <text evidence="7">Allows the formation of correctly charged Gln-tRNA(Gln) through the transamidation of misacylated Glu-tRNA(Gln) in organisms which lack glutaminyl-tRNA synthetase. The reaction takes place in the presence of glutamine and ATP through an activated gamma-phospho-Glu-tRNA(Gln).</text>
</comment>
<reference evidence="9 10" key="1">
    <citation type="submission" date="2018-05" db="EMBL/GenBank/DDBJ databases">
        <title>Genomic Encyclopedia of Type Strains, Phase IV (KMG-IV): sequencing the most valuable type-strain genomes for metagenomic binning, comparative biology and taxonomic classification.</title>
        <authorList>
            <person name="Goeker M."/>
        </authorList>
    </citation>
    <scope>NUCLEOTIDE SEQUENCE [LARGE SCALE GENOMIC DNA]</scope>
    <source>
        <strain evidence="9 10">DSM 24906</strain>
    </source>
</reference>
<gene>
    <name evidence="7" type="primary">gatA</name>
    <name evidence="9" type="ORF">C7380_101189</name>
</gene>
<comment type="subunit">
    <text evidence="7">Heterotrimer of A, B and C subunits.</text>
</comment>
<dbReference type="NCBIfam" id="TIGR00132">
    <property type="entry name" value="gatA"/>
    <property type="match status" value="1"/>
</dbReference>
<dbReference type="PROSITE" id="PS00571">
    <property type="entry name" value="AMIDASES"/>
    <property type="match status" value="1"/>
</dbReference>
<dbReference type="EMBL" id="QGGI01000001">
    <property type="protein sequence ID" value="PWJ96615.1"/>
    <property type="molecule type" value="Genomic_DNA"/>
</dbReference>
<dbReference type="AlphaFoldDB" id="A0AA45HK04"/>
<comment type="catalytic activity">
    <reaction evidence="6 7">
        <text>L-glutamyl-tRNA(Gln) + L-glutamine + ATP + H2O = L-glutaminyl-tRNA(Gln) + L-glutamate + ADP + phosphate + H(+)</text>
        <dbReference type="Rhea" id="RHEA:17521"/>
        <dbReference type="Rhea" id="RHEA-COMP:9681"/>
        <dbReference type="Rhea" id="RHEA-COMP:9684"/>
        <dbReference type="ChEBI" id="CHEBI:15377"/>
        <dbReference type="ChEBI" id="CHEBI:15378"/>
        <dbReference type="ChEBI" id="CHEBI:29985"/>
        <dbReference type="ChEBI" id="CHEBI:30616"/>
        <dbReference type="ChEBI" id="CHEBI:43474"/>
        <dbReference type="ChEBI" id="CHEBI:58359"/>
        <dbReference type="ChEBI" id="CHEBI:78520"/>
        <dbReference type="ChEBI" id="CHEBI:78521"/>
        <dbReference type="ChEBI" id="CHEBI:456216"/>
        <dbReference type="EC" id="6.3.5.7"/>
    </reaction>
</comment>
<keyword evidence="3 7" id="KW-0547">Nucleotide-binding</keyword>
<feature type="active site" description="Charge relay system" evidence="7">
    <location>
        <position position="125"/>
    </location>
</feature>
<evidence type="ECO:0000256" key="5">
    <source>
        <dbReference type="ARBA" id="ARBA00022917"/>
    </source>
</evidence>
<dbReference type="GO" id="GO:0005524">
    <property type="term" value="F:ATP binding"/>
    <property type="evidence" value="ECO:0007669"/>
    <property type="project" value="UniProtKB-KW"/>
</dbReference>
<dbReference type="InterPro" id="IPR020556">
    <property type="entry name" value="Amidase_CS"/>
</dbReference>
<feature type="active site" description="Acyl-ester intermediate" evidence="7">
    <location>
        <position position="149"/>
    </location>
</feature>
<evidence type="ECO:0000256" key="3">
    <source>
        <dbReference type="ARBA" id="ARBA00022741"/>
    </source>
</evidence>
<keyword evidence="10" id="KW-1185">Reference proteome</keyword>
<dbReference type="PANTHER" id="PTHR11895">
    <property type="entry name" value="TRANSAMIDASE"/>
    <property type="match status" value="1"/>
</dbReference>
<dbReference type="HAMAP" id="MF_00120">
    <property type="entry name" value="GatA"/>
    <property type="match status" value="1"/>
</dbReference>
<dbReference type="GO" id="GO:0030956">
    <property type="term" value="C:glutamyl-tRNA(Gln) amidotransferase complex"/>
    <property type="evidence" value="ECO:0007669"/>
    <property type="project" value="InterPro"/>
</dbReference>
<keyword evidence="2 7" id="KW-0436">Ligase</keyword>
<dbReference type="GO" id="GO:0050567">
    <property type="term" value="F:glutaminyl-tRNA synthase (glutamine-hydrolyzing) activity"/>
    <property type="evidence" value="ECO:0007669"/>
    <property type="project" value="UniProtKB-UniRule"/>
</dbReference>
<evidence type="ECO:0000256" key="1">
    <source>
        <dbReference type="ARBA" id="ARBA00008069"/>
    </source>
</evidence>
<feature type="active site" description="Charge relay system" evidence="7">
    <location>
        <position position="50"/>
    </location>
</feature>
<comment type="caution">
    <text evidence="9">The sequence shown here is derived from an EMBL/GenBank/DDBJ whole genome shotgun (WGS) entry which is preliminary data.</text>
</comment>
<accession>A0AA45HK04</accession>
<protein>
    <recommendedName>
        <fullName evidence="7">Glutamyl-tRNA(Gln) amidotransferase subunit A</fullName>
        <shortName evidence="7">Glu-ADT subunit A</shortName>
        <ecNumber evidence="7">6.3.5.7</ecNumber>
    </recommendedName>
</protein>
<comment type="similarity">
    <text evidence="1 7">Belongs to the amidase family. GatA subfamily.</text>
</comment>
<dbReference type="GO" id="GO:0006412">
    <property type="term" value="P:translation"/>
    <property type="evidence" value="ECO:0007669"/>
    <property type="project" value="UniProtKB-UniRule"/>
</dbReference>
<dbReference type="RefSeq" id="WP_240597463.1">
    <property type="nucleotide sequence ID" value="NZ_QGGI01000001.1"/>
</dbReference>
<sequence length="447" mass="49315">MLNDLKGKKVIDDYKKIIEDKNEDINAVISQDIVYGNSNGDYYGIPFLVKDNINILNTSMTCSSKILKDYRSVYTATVVERLINRGFSVIGKTNMDEFAMGGTNEYSVYGPVKNPLDLNRVSGGSSGGSAAAVSCGMVPFALGSDTGGSVRQPASFCGVVGFKPSYGVLSRYGLTAFGSSLDQIGVLAKDVFDVALITDIMKGKDEKDSTTISFEENLMEYLNKDFSDIKIAIPSIVYDKIQNENVKKAFDNAVNKIKANKVTIDIVDIPEMEYSVAAYYIIAPSEASSNLSRFDGARYGNRIDGEGLTDMYKNTRNNGFGIEVKRRILMGTFTLSSAYYDAYFSKAMKVRNLIKTKIEEIFKEYDFILTPTAPVLPPKFDEKLSPLDRYLMDIFTIPANFAGTPAISVPFGNIDHLSFGIQFMGRRLEDAKLLGFANQIFKLGADE</sequence>
<organism evidence="9 10">
    <name type="scientific">Oceanotoga teriensis</name>
    <dbReference type="NCBI Taxonomy" id="515440"/>
    <lineage>
        <taxon>Bacteria</taxon>
        <taxon>Thermotogati</taxon>
        <taxon>Thermotogota</taxon>
        <taxon>Thermotogae</taxon>
        <taxon>Petrotogales</taxon>
        <taxon>Petrotogaceae</taxon>
        <taxon>Oceanotoga</taxon>
    </lineage>
</organism>